<evidence type="ECO:0000256" key="3">
    <source>
        <dbReference type="ARBA" id="ARBA00023235"/>
    </source>
</evidence>
<evidence type="ECO:0000256" key="4">
    <source>
        <dbReference type="ARBA" id="ARBA00036943"/>
    </source>
</evidence>
<evidence type="ECO:0000313" key="7">
    <source>
        <dbReference type="EMBL" id="KAJ1357759.1"/>
    </source>
</evidence>
<evidence type="ECO:0000256" key="1">
    <source>
        <dbReference type="ARBA" id="ARBA00007953"/>
    </source>
</evidence>
<dbReference type="GO" id="GO:0001522">
    <property type="term" value="P:pseudouridine synthesis"/>
    <property type="evidence" value="ECO:0007669"/>
    <property type="project" value="InterPro"/>
</dbReference>
<dbReference type="GO" id="GO:0009982">
    <property type="term" value="F:pseudouridine synthase activity"/>
    <property type="evidence" value="ECO:0007669"/>
    <property type="project" value="InterPro"/>
</dbReference>
<gene>
    <name evidence="7" type="ORF">KIN20_015973</name>
</gene>
<dbReference type="PROSITE" id="PS01268">
    <property type="entry name" value="UPF0024"/>
    <property type="match status" value="1"/>
</dbReference>
<dbReference type="PANTHER" id="PTHR13326">
    <property type="entry name" value="TRNA PSEUDOURIDINE SYNTHASE D"/>
    <property type="match status" value="1"/>
</dbReference>
<dbReference type="Gene3D" id="3.30.2350.20">
    <property type="entry name" value="TruD, catalytic domain"/>
    <property type="match status" value="1"/>
</dbReference>
<proteinExistence type="inferred from homology"/>
<reference evidence="7" key="1">
    <citation type="submission" date="2021-06" db="EMBL/GenBank/DDBJ databases">
        <title>Parelaphostrongylus tenuis whole genome reference sequence.</title>
        <authorList>
            <person name="Garwood T.J."/>
            <person name="Larsen P.A."/>
            <person name="Fountain-Jones N.M."/>
            <person name="Garbe J.R."/>
            <person name="Macchietto M.G."/>
            <person name="Kania S.A."/>
            <person name="Gerhold R.W."/>
            <person name="Richards J.E."/>
            <person name="Wolf T.M."/>
        </authorList>
    </citation>
    <scope>NUCLEOTIDE SEQUENCE</scope>
    <source>
        <strain evidence="7">MNPRO001-30</strain>
        <tissue evidence="7">Meninges</tissue>
    </source>
</reference>
<feature type="compositionally biased region" description="Basic and acidic residues" evidence="5">
    <location>
        <begin position="435"/>
        <end position="457"/>
    </location>
</feature>
<dbReference type="Pfam" id="PF01142">
    <property type="entry name" value="TruD"/>
    <property type="match status" value="2"/>
</dbReference>
<dbReference type="PANTHER" id="PTHR13326:SF31">
    <property type="entry name" value="PSEUDOURIDYLATE SYNTHASE 7 HOMOLOG"/>
    <property type="match status" value="1"/>
</dbReference>
<sequence>MEVDFGISGYLGDRKIAIPCVMKELYSDFIVKEVLADQSVLRLATTAEVQSYVKAEDDKAVNESVPVPPVITADQLSALDGLNNTSKPLEISCEKLTKDQRKVLHDFVRLRYQGKLSSETKGNIVEVHYCGIGSRTRKRKRWDRNCPNYCHFTLAKENKDLNFALGVIAKFLQVSVQNFRTHGIKDRRAVTCQRVSLQSSRKGHSGSVDDALRCWEETGDASLALKKLKGGQAYASIEATVFKCLANGGTWQKCITEALPINLRSLYVHAYQSLLWNKIVSRRISEHGALVCADDLGSNGKKLSPNASHFDIYIPLPGQNVNFEKNYVSQWYEELLTEDGLSFASFSSLENRFALGETTRAMLISAKDVKWKFIRYTNPRSYLQDGLSTQAIAESEMIGDLMALQVEFSIPSGCYATIALRQITGTDMGKQSMKIHSESAKNDDCVKEDCGEPDRNPSLEVSEML</sequence>
<dbReference type="GO" id="GO:0008033">
    <property type="term" value="P:tRNA processing"/>
    <property type="evidence" value="ECO:0007669"/>
    <property type="project" value="UniProtKB-KW"/>
</dbReference>
<dbReference type="InterPro" id="IPR020103">
    <property type="entry name" value="PsdUridine_synth_cat_dom_sf"/>
</dbReference>
<dbReference type="EMBL" id="JAHQIW010003232">
    <property type="protein sequence ID" value="KAJ1357759.1"/>
    <property type="molecule type" value="Genomic_DNA"/>
</dbReference>
<comment type="similarity">
    <text evidence="1">Belongs to the pseudouridine synthase TruD family.</text>
</comment>
<feature type="region of interest" description="Disordered" evidence="5">
    <location>
        <begin position="431"/>
        <end position="465"/>
    </location>
</feature>
<dbReference type="InterPro" id="IPR042214">
    <property type="entry name" value="TruD_catalytic"/>
</dbReference>
<comment type="catalytic activity">
    <reaction evidence="4">
        <text>a uridine in tRNA = a pseudouridine in tRNA</text>
        <dbReference type="Rhea" id="RHEA:54572"/>
        <dbReference type="Rhea" id="RHEA-COMP:13339"/>
        <dbReference type="Rhea" id="RHEA-COMP:13934"/>
        <dbReference type="ChEBI" id="CHEBI:65314"/>
        <dbReference type="ChEBI" id="CHEBI:65315"/>
    </reaction>
</comment>
<evidence type="ECO:0000259" key="6">
    <source>
        <dbReference type="PROSITE" id="PS50984"/>
    </source>
</evidence>
<dbReference type="PIRSF" id="PIRSF037016">
    <property type="entry name" value="Pseudouridin_synth_euk_prd"/>
    <property type="match status" value="1"/>
</dbReference>
<dbReference type="InterPro" id="IPR001656">
    <property type="entry name" value="PsdUridine_synth_TruD"/>
</dbReference>
<protein>
    <recommendedName>
        <fullName evidence="6">TRUD domain-containing protein</fullName>
    </recommendedName>
</protein>
<dbReference type="AlphaFoldDB" id="A0AAD5QQC5"/>
<dbReference type="InterPro" id="IPR020119">
    <property type="entry name" value="PsdUridine_synth_TruD_CS"/>
</dbReference>
<dbReference type="SUPFAM" id="SSF55120">
    <property type="entry name" value="Pseudouridine synthase"/>
    <property type="match status" value="1"/>
</dbReference>
<feature type="domain" description="TRUD" evidence="6">
    <location>
        <begin position="178"/>
        <end position="365"/>
    </location>
</feature>
<evidence type="ECO:0000256" key="5">
    <source>
        <dbReference type="SAM" id="MobiDB-lite"/>
    </source>
</evidence>
<dbReference type="GO" id="GO:0003723">
    <property type="term" value="F:RNA binding"/>
    <property type="evidence" value="ECO:0007669"/>
    <property type="project" value="InterPro"/>
</dbReference>
<dbReference type="PROSITE" id="PS50984">
    <property type="entry name" value="TRUD"/>
    <property type="match status" value="1"/>
</dbReference>
<comment type="caution">
    <text evidence="7">The sequence shown here is derived from an EMBL/GenBank/DDBJ whole genome shotgun (WGS) entry which is preliminary data.</text>
</comment>
<accession>A0AAD5QQC5</accession>
<dbReference type="GO" id="GO:0005634">
    <property type="term" value="C:nucleus"/>
    <property type="evidence" value="ECO:0007669"/>
    <property type="project" value="TreeGrafter"/>
</dbReference>
<keyword evidence="3" id="KW-0413">Isomerase</keyword>
<keyword evidence="8" id="KW-1185">Reference proteome</keyword>
<keyword evidence="2" id="KW-0819">tRNA processing</keyword>
<evidence type="ECO:0000313" key="8">
    <source>
        <dbReference type="Proteomes" id="UP001196413"/>
    </source>
</evidence>
<dbReference type="Gene3D" id="3.30.70.3160">
    <property type="match status" value="1"/>
</dbReference>
<dbReference type="Proteomes" id="UP001196413">
    <property type="component" value="Unassembled WGS sequence"/>
</dbReference>
<evidence type="ECO:0000256" key="2">
    <source>
        <dbReference type="ARBA" id="ARBA00022694"/>
    </source>
</evidence>
<organism evidence="7 8">
    <name type="scientific">Parelaphostrongylus tenuis</name>
    <name type="common">Meningeal worm</name>
    <dbReference type="NCBI Taxonomy" id="148309"/>
    <lineage>
        <taxon>Eukaryota</taxon>
        <taxon>Metazoa</taxon>
        <taxon>Ecdysozoa</taxon>
        <taxon>Nematoda</taxon>
        <taxon>Chromadorea</taxon>
        <taxon>Rhabditida</taxon>
        <taxon>Rhabditina</taxon>
        <taxon>Rhabditomorpha</taxon>
        <taxon>Strongyloidea</taxon>
        <taxon>Metastrongylidae</taxon>
        <taxon>Parelaphostrongylus</taxon>
    </lineage>
</organism>
<dbReference type="InterPro" id="IPR011760">
    <property type="entry name" value="PsdUridine_synth_TruD_insert"/>
</dbReference>
<name>A0AAD5QQC5_PARTN</name>